<gene>
    <name evidence="1" type="ORF">GCM10011365_19680</name>
</gene>
<keyword evidence="2" id="KW-1185">Reference proteome</keyword>
<name>A0A917CUW8_9GAMM</name>
<reference evidence="1" key="1">
    <citation type="journal article" date="2014" name="Int. J. Syst. Evol. Microbiol.">
        <title>Complete genome sequence of Corynebacterium casei LMG S-19264T (=DSM 44701T), isolated from a smear-ripened cheese.</title>
        <authorList>
            <consortium name="US DOE Joint Genome Institute (JGI-PGF)"/>
            <person name="Walter F."/>
            <person name="Albersmeier A."/>
            <person name="Kalinowski J."/>
            <person name="Ruckert C."/>
        </authorList>
    </citation>
    <scope>NUCLEOTIDE SEQUENCE</scope>
    <source>
        <strain evidence="1">CGMCC 1.12181</strain>
    </source>
</reference>
<dbReference type="RefSeq" id="WP_188365571.1">
    <property type="nucleotide sequence ID" value="NZ_BAABJF010000010.1"/>
</dbReference>
<dbReference type="EMBL" id="BMEO01000009">
    <property type="protein sequence ID" value="GGF98498.1"/>
    <property type="molecule type" value="Genomic_DNA"/>
</dbReference>
<proteinExistence type="predicted"/>
<evidence type="ECO:0000313" key="1">
    <source>
        <dbReference type="EMBL" id="GGF98498.1"/>
    </source>
</evidence>
<dbReference type="AlphaFoldDB" id="A0A917CUW8"/>
<organism evidence="1 2">
    <name type="scientific">Marinicella pacifica</name>
    <dbReference type="NCBI Taxonomy" id="1171543"/>
    <lineage>
        <taxon>Bacteria</taxon>
        <taxon>Pseudomonadati</taxon>
        <taxon>Pseudomonadota</taxon>
        <taxon>Gammaproteobacteria</taxon>
        <taxon>Lysobacterales</taxon>
        <taxon>Marinicellaceae</taxon>
        <taxon>Marinicella</taxon>
    </lineage>
</organism>
<evidence type="ECO:0000313" key="2">
    <source>
        <dbReference type="Proteomes" id="UP000605253"/>
    </source>
</evidence>
<protein>
    <submittedName>
        <fullName evidence="1">Uncharacterized protein</fullName>
    </submittedName>
</protein>
<reference evidence="1" key="2">
    <citation type="submission" date="2020-09" db="EMBL/GenBank/DDBJ databases">
        <authorList>
            <person name="Sun Q."/>
            <person name="Zhou Y."/>
        </authorList>
    </citation>
    <scope>NUCLEOTIDE SEQUENCE</scope>
    <source>
        <strain evidence="1">CGMCC 1.12181</strain>
    </source>
</reference>
<comment type="caution">
    <text evidence="1">The sequence shown here is derived from an EMBL/GenBank/DDBJ whole genome shotgun (WGS) entry which is preliminary data.</text>
</comment>
<dbReference type="Proteomes" id="UP000605253">
    <property type="component" value="Unassembled WGS sequence"/>
</dbReference>
<sequence length="87" mass="10100">MFNALHQEAAIVQKRRLDMVCLNQAGEKISYGRVLPIDINSQKGVEWLHFIYADVDNNIRRVQVNTAQIVSFQAVDEQQPNLRYQRS</sequence>
<accession>A0A917CUW8</accession>